<dbReference type="InterPro" id="IPR038084">
    <property type="entry name" value="PduO/GlcC-like_sf"/>
</dbReference>
<protein>
    <recommendedName>
        <fullName evidence="4">Heme-binding protein</fullName>
    </recommendedName>
</protein>
<feature type="signal peptide" evidence="1">
    <location>
        <begin position="1"/>
        <end position="23"/>
    </location>
</feature>
<dbReference type="InterPro" id="IPR052517">
    <property type="entry name" value="GlcG_carb_metab_protein"/>
</dbReference>
<sequence>MKSKFYSYVISFLLFLSTATALAQNEESLMTYDLATVAMDAAEAYARDQGWNVTILITDQNNNPVMLRRIDGAGGRTFNFATAKALVVNETGLTSGEYGRRVEAGDMEEIEGGVTFAGGVPVYRAGQRIGAISTSGVRAAQDEEVSIAGAEVIGSISN</sequence>
<reference evidence="2 3" key="1">
    <citation type="submission" date="2017-08" db="EMBL/GenBank/DDBJ databases">
        <title>Fine stratification of microbial communities through a metagenomic profile of the photic zone.</title>
        <authorList>
            <person name="Haro-Moreno J.M."/>
            <person name="Lopez-Perez M."/>
            <person name="De La Torre J."/>
            <person name="Picazo A."/>
            <person name="Camacho A."/>
            <person name="Rodriguez-Valera F."/>
        </authorList>
    </citation>
    <scope>NUCLEOTIDE SEQUENCE [LARGE SCALE GENOMIC DNA]</scope>
    <source>
        <strain evidence="2">MED-G28</strain>
    </source>
</reference>
<organism evidence="2 3">
    <name type="scientific">OM182 bacterium MED-G28</name>
    <dbReference type="NCBI Taxonomy" id="1986256"/>
    <lineage>
        <taxon>Bacteria</taxon>
        <taxon>Pseudomonadati</taxon>
        <taxon>Pseudomonadota</taxon>
        <taxon>Gammaproteobacteria</taxon>
        <taxon>OMG group</taxon>
        <taxon>OM182 clade</taxon>
    </lineage>
</organism>
<dbReference type="PANTHER" id="PTHR34309">
    <property type="entry name" value="SLR1406 PROTEIN"/>
    <property type="match status" value="1"/>
</dbReference>
<dbReference type="InterPro" id="IPR005624">
    <property type="entry name" value="PduO/GlcC-like"/>
</dbReference>
<evidence type="ECO:0000313" key="3">
    <source>
        <dbReference type="Proteomes" id="UP000219329"/>
    </source>
</evidence>
<dbReference type="AlphaFoldDB" id="A0A2A5WB26"/>
<dbReference type="Gene3D" id="3.30.450.150">
    <property type="entry name" value="Haem-degrading domain"/>
    <property type="match status" value="1"/>
</dbReference>
<dbReference type="Proteomes" id="UP000219329">
    <property type="component" value="Unassembled WGS sequence"/>
</dbReference>
<evidence type="ECO:0008006" key="4">
    <source>
        <dbReference type="Google" id="ProtNLM"/>
    </source>
</evidence>
<feature type="chain" id="PRO_5012382160" description="Heme-binding protein" evidence="1">
    <location>
        <begin position="24"/>
        <end position="158"/>
    </location>
</feature>
<dbReference type="EMBL" id="NTJZ01000009">
    <property type="protein sequence ID" value="PDH33356.1"/>
    <property type="molecule type" value="Genomic_DNA"/>
</dbReference>
<dbReference type="PANTHER" id="PTHR34309:SF1">
    <property type="entry name" value="PROTEIN GLCG"/>
    <property type="match status" value="1"/>
</dbReference>
<comment type="caution">
    <text evidence="2">The sequence shown here is derived from an EMBL/GenBank/DDBJ whole genome shotgun (WGS) entry which is preliminary data.</text>
</comment>
<keyword evidence="1" id="KW-0732">Signal</keyword>
<evidence type="ECO:0000256" key="1">
    <source>
        <dbReference type="SAM" id="SignalP"/>
    </source>
</evidence>
<name>A0A2A5WB26_9GAMM</name>
<evidence type="ECO:0000313" key="2">
    <source>
        <dbReference type="EMBL" id="PDH33356.1"/>
    </source>
</evidence>
<gene>
    <name evidence="2" type="ORF">CNF02_09210</name>
</gene>
<accession>A0A2A5WB26</accession>
<dbReference type="Pfam" id="PF03928">
    <property type="entry name" value="HbpS-like"/>
    <property type="match status" value="1"/>
</dbReference>
<dbReference type="SUPFAM" id="SSF143744">
    <property type="entry name" value="GlcG-like"/>
    <property type="match status" value="1"/>
</dbReference>
<proteinExistence type="predicted"/>